<accession>A0ABP8UXV7</accession>
<proteinExistence type="predicted"/>
<name>A0ABP8UXV7_9GAMM</name>
<evidence type="ECO:0000256" key="2">
    <source>
        <dbReference type="SAM" id="MobiDB-lite"/>
    </source>
</evidence>
<evidence type="ECO:0000313" key="4">
    <source>
        <dbReference type="Proteomes" id="UP001500604"/>
    </source>
</evidence>
<comment type="caution">
    <text evidence="3">The sequence shown here is derived from an EMBL/GenBank/DDBJ whole genome shotgun (WGS) entry which is preliminary data.</text>
</comment>
<evidence type="ECO:0000256" key="1">
    <source>
        <dbReference type="SAM" id="Coils"/>
    </source>
</evidence>
<keyword evidence="4" id="KW-1185">Reference proteome</keyword>
<gene>
    <name evidence="3" type="ORF">GCM10023116_10360</name>
</gene>
<organism evidence="3 4">
    <name type="scientific">Kistimonas scapharcae</name>
    <dbReference type="NCBI Taxonomy" id="1036133"/>
    <lineage>
        <taxon>Bacteria</taxon>
        <taxon>Pseudomonadati</taxon>
        <taxon>Pseudomonadota</taxon>
        <taxon>Gammaproteobacteria</taxon>
        <taxon>Oceanospirillales</taxon>
        <taxon>Endozoicomonadaceae</taxon>
        <taxon>Kistimonas</taxon>
    </lineage>
</organism>
<feature type="region of interest" description="Disordered" evidence="2">
    <location>
        <begin position="44"/>
        <end position="67"/>
    </location>
</feature>
<protein>
    <submittedName>
        <fullName evidence="3">Uncharacterized protein</fullName>
    </submittedName>
</protein>
<feature type="coiled-coil region" evidence="1">
    <location>
        <begin position="129"/>
        <end position="183"/>
    </location>
</feature>
<dbReference type="EMBL" id="BAABFL010000103">
    <property type="protein sequence ID" value="GAA4648763.1"/>
    <property type="molecule type" value="Genomic_DNA"/>
</dbReference>
<sequence>MTVAFALWVFSDDRASSIREKIPAAREEAVSALKAIDKREVSTEQGSIVENAEVPIPDDQQMGSGNKSFDFDAKAIHSFSHSVTHGDNRAPSVAEYQPRVLPSANELSDPERYQRYEARQEEQLKLAFVIAAEDKIKTMETAIERAKAEGMDKEQLDEGIRKLEGIRAMKQQLEQEMDIVEAGNNPSP</sequence>
<evidence type="ECO:0000313" key="3">
    <source>
        <dbReference type="EMBL" id="GAA4648763.1"/>
    </source>
</evidence>
<reference evidence="4" key="1">
    <citation type="journal article" date="2019" name="Int. J. Syst. Evol. Microbiol.">
        <title>The Global Catalogue of Microorganisms (GCM) 10K type strain sequencing project: providing services to taxonomists for standard genome sequencing and annotation.</title>
        <authorList>
            <consortium name="The Broad Institute Genomics Platform"/>
            <consortium name="The Broad Institute Genome Sequencing Center for Infectious Disease"/>
            <person name="Wu L."/>
            <person name="Ma J."/>
        </authorList>
    </citation>
    <scope>NUCLEOTIDE SEQUENCE [LARGE SCALE GENOMIC DNA]</scope>
    <source>
        <strain evidence="4">JCM 17805</strain>
    </source>
</reference>
<dbReference type="Proteomes" id="UP001500604">
    <property type="component" value="Unassembled WGS sequence"/>
</dbReference>
<keyword evidence="1" id="KW-0175">Coiled coil</keyword>